<dbReference type="OrthoDB" id="7865318at2"/>
<accession>A0A3P3DAB3</accession>
<name>A0A3P3DAB3_9RHOB</name>
<dbReference type="RefSeq" id="WP_124966281.1">
    <property type="nucleotide sequence ID" value="NZ_RRAZ01000031.1"/>
</dbReference>
<protein>
    <submittedName>
        <fullName evidence="2">Uncharacterized protein</fullName>
    </submittedName>
</protein>
<proteinExistence type="predicted"/>
<dbReference type="Proteomes" id="UP000282125">
    <property type="component" value="Unassembled WGS sequence"/>
</dbReference>
<evidence type="ECO:0000256" key="1">
    <source>
        <dbReference type="SAM" id="MobiDB-lite"/>
    </source>
</evidence>
<gene>
    <name evidence="2" type="ORF">EG244_16495</name>
</gene>
<reference evidence="2 3" key="1">
    <citation type="submission" date="2018-11" db="EMBL/GenBank/DDBJ databases">
        <title>Gemmobacter sp. nov., YIM 102744-1 draft genome.</title>
        <authorList>
            <person name="Li G."/>
            <person name="Jiang Y."/>
        </authorList>
    </citation>
    <scope>NUCLEOTIDE SEQUENCE [LARGE SCALE GENOMIC DNA]</scope>
    <source>
        <strain evidence="2 3">YIM 102744-1</strain>
    </source>
</reference>
<comment type="caution">
    <text evidence="2">The sequence shown here is derived from an EMBL/GenBank/DDBJ whole genome shotgun (WGS) entry which is preliminary data.</text>
</comment>
<feature type="region of interest" description="Disordered" evidence="1">
    <location>
        <begin position="57"/>
        <end position="81"/>
    </location>
</feature>
<organism evidence="2 3">
    <name type="scientific">Falsigemmobacter faecalis</name>
    <dbReference type="NCBI Taxonomy" id="2488730"/>
    <lineage>
        <taxon>Bacteria</taxon>
        <taxon>Pseudomonadati</taxon>
        <taxon>Pseudomonadota</taxon>
        <taxon>Alphaproteobacteria</taxon>
        <taxon>Rhodobacterales</taxon>
        <taxon>Paracoccaceae</taxon>
        <taxon>Falsigemmobacter</taxon>
    </lineage>
</organism>
<dbReference type="EMBL" id="RRAZ01000031">
    <property type="protein sequence ID" value="RRH71275.1"/>
    <property type="molecule type" value="Genomic_DNA"/>
</dbReference>
<evidence type="ECO:0000313" key="3">
    <source>
        <dbReference type="Proteomes" id="UP000282125"/>
    </source>
</evidence>
<sequence length="290" mass="30910">MRLFQDAAGTLPAFLAGHPVGKVVRAAGTVDAAQGTALSRPTLARWPKGGRRNLVPGSEFLSSGSAHAGETTRVSDAEPTPWGTRAPIISYAGTSPGRYTIYGTVDVIEGERYSFSMWIKLISGTSVSVYDPAIAGTVSVFSQLVQGEWVKVKYEGRVSNFTASRNLQLRLSDGGSVAVARVQYEKAASVTPYQEVASPVNVTEEGVPDIWHLWNDGGDSLPAVLPAGSYEIAWVTPLGAFSYAAVTSDGTAGTDLLRAERMADVIIRAGTFTATEKTALEAYWRQRYAA</sequence>
<keyword evidence="3" id="KW-1185">Reference proteome</keyword>
<dbReference type="AlphaFoldDB" id="A0A3P3DAB3"/>
<evidence type="ECO:0000313" key="2">
    <source>
        <dbReference type="EMBL" id="RRH71275.1"/>
    </source>
</evidence>